<reference evidence="4" key="1">
    <citation type="submission" date="2011-03" db="EMBL/GenBank/DDBJ databases">
        <title>Draft genome sequence of Brevundimonas diminuta.</title>
        <authorList>
            <person name="Brown P.J.B."/>
            <person name="Buechlein A."/>
            <person name="Hemmerich C."/>
            <person name="Brun Y.V."/>
        </authorList>
    </citation>
    <scope>NUCLEOTIDE SEQUENCE [LARGE SCALE GENOMIC DNA]</scope>
    <source>
        <strain evidence="4">C19</strain>
    </source>
</reference>
<gene>
    <name evidence="3" type="ORF">ABI_00540</name>
</gene>
<proteinExistence type="predicted"/>
<dbReference type="OrthoDB" id="8092542at2"/>
<evidence type="ECO:0000259" key="2">
    <source>
        <dbReference type="PROSITE" id="PS50943"/>
    </source>
</evidence>
<organism evidence="3 4">
    <name type="scientific">Asticcacaulis biprosthecium C19</name>
    <dbReference type="NCBI Taxonomy" id="715226"/>
    <lineage>
        <taxon>Bacteria</taxon>
        <taxon>Pseudomonadati</taxon>
        <taxon>Pseudomonadota</taxon>
        <taxon>Alphaproteobacteria</taxon>
        <taxon>Caulobacterales</taxon>
        <taxon>Caulobacteraceae</taxon>
        <taxon>Asticcacaulis</taxon>
    </lineage>
</organism>
<dbReference type="SMART" id="SM00530">
    <property type="entry name" value="HTH_XRE"/>
    <property type="match status" value="1"/>
</dbReference>
<dbReference type="Proteomes" id="UP000006512">
    <property type="component" value="Unassembled WGS sequence"/>
</dbReference>
<dbReference type="HOGENOM" id="CLU_153788_1_0_5"/>
<feature type="domain" description="HTH cro/C1-type" evidence="2">
    <location>
        <begin position="22"/>
        <end position="75"/>
    </location>
</feature>
<dbReference type="Pfam" id="PF01381">
    <property type="entry name" value="HTH_3"/>
    <property type="match status" value="1"/>
</dbReference>
<dbReference type="RefSeq" id="WP_006270785.1">
    <property type="nucleotide sequence ID" value="NZ_GL883076.1"/>
</dbReference>
<dbReference type="STRING" id="715226.ABI_00540"/>
<keyword evidence="4" id="KW-1185">Reference proteome</keyword>
<dbReference type="CDD" id="cd00093">
    <property type="entry name" value="HTH_XRE"/>
    <property type="match status" value="1"/>
</dbReference>
<evidence type="ECO:0000313" key="4">
    <source>
        <dbReference type="Proteomes" id="UP000006512"/>
    </source>
</evidence>
<dbReference type="AlphaFoldDB" id="F4QG11"/>
<sequence length="127" mass="13422">MKKANLPSIRAQNEIKKLGADIAIARKRRNMTQSRLAEGAGLNVSTVRRVEAGDPGISLGVLAMVLLVLGELGRIGNLIDTAKDDVGLALANQTLPQRVRIKGKKAAMPSTLADPSNRPGNENGVAF</sequence>
<dbReference type="GO" id="GO:0003677">
    <property type="term" value="F:DNA binding"/>
    <property type="evidence" value="ECO:0007669"/>
    <property type="project" value="InterPro"/>
</dbReference>
<feature type="region of interest" description="Disordered" evidence="1">
    <location>
        <begin position="102"/>
        <end position="127"/>
    </location>
</feature>
<dbReference type="eggNOG" id="COG1396">
    <property type="taxonomic scope" value="Bacteria"/>
</dbReference>
<dbReference type="EMBL" id="GL883076">
    <property type="protein sequence ID" value="EGF93822.1"/>
    <property type="molecule type" value="Genomic_DNA"/>
</dbReference>
<name>F4QG11_9CAUL</name>
<dbReference type="PROSITE" id="PS50943">
    <property type="entry name" value="HTH_CROC1"/>
    <property type="match status" value="1"/>
</dbReference>
<accession>F4QG11</accession>
<dbReference type="SUPFAM" id="SSF47413">
    <property type="entry name" value="lambda repressor-like DNA-binding domains"/>
    <property type="match status" value="1"/>
</dbReference>
<evidence type="ECO:0000313" key="3">
    <source>
        <dbReference type="EMBL" id="EGF93822.1"/>
    </source>
</evidence>
<dbReference type="Gene3D" id="1.10.260.40">
    <property type="entry name" value="lambda repressor-like DNA-binding domains"/>
    <property type="match status" value="1"/>
</dbReference>
<evidence type="ECO:0000256" key="1">
    <source>
        <dbReference type="SAM" id="MobiDB-lite"/>
    </source>
</evidence>
<protein>
    <submittedName>
        <fullName evidence="3">Helix-turn-helix family protein</fullName>
    </submittedName>
</protein>
<dbReference type="InterPro" id="IPR001387">
    <property type="entry name" value="Cro/C1-type_HTH"/>
</dbReference>
<dbReference type="InterPro" id="IPR010982">
    <property type="entry name" value="Lambda_DNA-bd_dom_sf"/>
</dbReference>